<organism evidence="1 2">
    <name type="scientific">Cyclotella atomus</name>
    <dbReference type="NCBI Taxonomy" id="382360"/>
    <lineage>
        <taxon>Eukaryota</taxon>
        <taxon>Sar</taxon>
        <taxon>Stramenopiles</taxon>
        <taxon>Ochrophyta</taxon>
        <taxon>Bacillariophyta</taxon>
        <taxon>Coscinodiscophyceae</taxon>
        <taxon>Thalassiosirophycidae</taxon>
        <taxon>Stephanodiscales</taxon>
        <taxon>Stephanodiscaceae</taxon>
        <taxon>Cyclotella</taxon>
    </lineage>
</organism>
<dbReference type="AlphaFoldDB" id="A0ABD3NK23"/>
<evidence type="ECO:0008006" key="3">
    <source>
        <dbReference type="Google" id="ProtNLM"/>
    </source>
</evidence>
<dbReference type="Gene3D" id="3.40.50.150">
    <property type="entry name" value="Vaccinia Virus protein VP39"/>
    <property type="match status" value="1"/>
</dbReference>
<evidence type="ECO:0000313" key="2">
    <source>
        <dbReference type="Proteomes" id="UP001530400"/>
    </source>
</evidence>
<protein>
    <recommendedName>
        <fullName evidence="3">Calmodulin-lysine N-methyltransferase</fullName>
    </recommendedName>
</protein>
<keyword evidence="2" id="KW-1185">Reference proteome</keyword>
<comment type="caution">
    <text evidence="1">The sequence shown here is derived from an EMBL/GenBank/DDBJ whole genome shotgun (WGS) entry which is preliminary data.</text>
</comment>
<accession>A0ABD3NK23</accession>
<dbReference type="PANTHER" id="PTHR14614">
    <property type="entry name" value="HEPATOCELLULAR CARCINOMA-ASSOCIATED ANTIGEN"/>
    <property type="match status" value="1"/>
</dbReference>
<gene>
    <name evidence="1" type="ORF">ACHAWO_005578</name>
</gene>
<reference evidence="1 2" key="1">
    <citation type="submission" date="2024-10" db="EMBL/GenBank/DDBJ databases">
        <title>Updated reference genomes for cyclostephanoid diatoms.</title>
        <authorList>
            <person name="Roberts W.R."/>
            <person name="Alverson A.J."/>
        </authorList>
    </citation>
    <scope>NUCLEOTIDE SEQUENCE [LARGE SCALE GENOMIC DNA]</scope>
    <source>
        <strain evidence="1 2">AJA010-31</strain>
    </source>
</reference>
<dbReference type="CDD" id="cd02440">
    <property type="entry name" value="AdoMet_MTases"/>
    <property type="match status" value="1"/>
</dbReference>
<dbReference type="EMBL" id="JALLPJ020001113">
    <property type="protein sequence ID" value="KAL3776177.1"/>
    <property type="molecule type" value="Genomic_DNA"/>
</dbReference>
<dbReference type="InterPro" id="IPR019410">
    <property type="entry name" value="Methyltransf_16"/>
</dbReference>
<proteinExistence type="predicted"/>
<evidence type="ECO:0000313" key="1">
    <source>
        <dbReference type="EMBL" id="KAL3776177.1"/>
    </source>
</evidence>
<dbReference type="SUPFAM" id="SSF53335">
    <property type="entry name" value="S-adenosyl-L-methionine-dependent methyltransferases"/>
    <property type="match status" value="1"/>
</dbReference>
<dbReference type="InterPro" id="IPR029063">
    <property type="entry name" value="SAM-dependent_MTases_sf"/>
</dbReference>
<dbReference type="Proteomes" id="UP001530400">
    <property type="component" value="Unassembled WGS sequence"/>
</dbReference>
<name>A0ABD3NK23_9STRA</name>
<dbReference type="PANTHER" id="PTHR14614:SF109">
    <property type="entry name" value="RIBOSOMAL LYSINE N-METHYLTRANSFERASE 5"/>
    <property type="match status" value="1"/>
</dbReference>
<sequence>MKTIINDLPIEHELIKDASFEEGDNPDPFLQQMSRGEYLRQLRMMALQDEMERAQEDEVPEEKCDLHLVAHTDAMEEVQTLPTGERMLHYPTYLSHQRYYDDLKHVDMHYINYGLIGSSTKPDAADNEFDREIYRVESSNDVRNVDVNSSIHVAPTTTQETSGGLIVEQRKSLGKGGFCWDAAFILGEHVIHNENEWNQKKTTVLELGSGTGLCGLMVAKATDARVTITDLPELLGLMQDNLQRNHPYKSSVEARTLRWSCEEDYNGAPYDVIIGADIVASLYDPVALAGTLHALAGPNTKVYISAKSRLDKPHEEFDEEMERLFERCERVCEPDSRLKNPHVFVMRFEGKREL</sequence>
<dbReference type="Pfam" id="PF10294">
    <property type="entry name" value="Methyltransf_16"/>
    <property type="match status" value="1"/>
</dbReference>